<dbReference type="Proteomes" id="UP000694383">
    <property type="component" value="Unplaced"/>
</dbReference>
<evidence type="ECO:0000256" key="12">
    <source>
        <dbReference type="ARBA" id="ARBA00023136"/>
    </source>
</evidence>
<keyword evidence="10 16" id="KW-1133">Transmembrane helix</keyword>
<evidence type="ECO:0000256" key="6">
    <source>
        <dbReference type="ARBA" id="ARBA00022516"/>
    </source>
</evidence>
<feature type="transmembrane region" description="Helical" evidence="16">
    <location>
        <begin position="144"/>
        <end position="162"/>
    </location>
</feature>
<keyword evidence="7" id="KW-0808">Transferase</keyword>
<dbReference type="GeneTree" id="ENSGT01030000234574"/>
<feature type="domain" description="Phospholipid/glycerol acyltransferase" evidence="17">
    <location>
        <begin position="230"/>
        <end position="341"/>
    </location>
</feature>
<reference evidence="18" key="2">
    <citation type="submission" date="2025-09" db="UniProtKB">
        <authorList>
            <consortium name="Ensembl"/>
        </authorList>
    </citation>
    <scope>IDENTIFICATION</scope>
</reference>
<keyword evidence="14" id="KW-1208">Phospholipid metabolism</keyword>
<proteinExistence type="inferred from homology"/>
<evidence type="ECO:0000256" key="9">
    <source>
        <dbReference type="ARBA" id="ARBA00022824"/>
    </source>
</evidence>
<comment type="pathway">
    <text evidence="3">Glycerolipid metabolism; triacylglycerol biosynthesis.</text>
</comment>
<keyword evidence="19" id="KW-1185">Reference proteome</keyword>
<feature type="transmembrane region" description="Helical" evidence="16">
    <location>
        <begin position="359"/>
        <end position="376"/>
    </location>
</feature>
<dbReference type="PANTHER" id="PTHR23063">
    <property type="entry name" value="PHOSPHOLIPID ACYLTRANSFERASE"/>
    <property type="match status" value="1"/>
</dbReference>
<evidence type="ECO:0000256" key="2">
    <source>
        <dbReference type="ARBA" id="ARBA00004765"/>
    </source>
</evidence>
<evidence type="ECO:0000256" key="5">
    <source>
        <dbReference type="ARBA" id="ARBA00008655"/>
    </source>
</evidence>
<sequence length="382" mass="43098">MSDPVSAAAAVFQLWLLIVVFFIVLPAMFGVSLGVSGVYIQVLVRILQWATVRIQRGRQEQPGDLLLCLAGIIEHTGGSMEEEMEQLRLSRRPEAGDFSLSDAIYFCQKGLESIVEDQVTQRFSSEELASWNLLTRTNQNFQYISLRLTIFWVLGVFVRYGVLLPLRVALAVIGLSWLVLGTTVVGFLPESSVKNWLSELVHLTCYRICARGLSATIHYHNKENRPQKGGICVANHTTPIDVVILANDGCYAMVGQIHRGLMGVIQRSMVRSCPHIWFERSEMKDRHAVTSRLRAHVSARTKLPILIFPEGTCVNNTSVLMFKKGSFEVRGTIHPVAIKYDPRFGDAFWNSTKYSMVSYLLRMMTSWAIVVNVWYLPPMTIQ</sequence>
<keyword evidence="8 16" id="KW-0812">Transmembrane</keyword>
<evidence type="ECO:0000256" key="13">
    <source>
        <dbReference type="ARBA" id="ARBA00023209"/>
    </source>
</evidence>
<evidence type="ECO:0000256" key="15">
    <source>
        <dbReference type="ARBA" id="ARBA00023315"/>
    </source>
</evidence>
<dbReference type="AlphaFoldDB" id="A0A8C7ZRB0"/>
<name>A0A8C7ZRB0_9TELE</name>
<evidence type="ECO:0000256" key="11">
    <source>
        <dbReference type="ARBA" id="ARBA00023098"/>
    </source>
</evidence>
<evidence type="ECO:0000256" key="4">
    <source>
        <dbReference type="ARBA" id="ARBA00005189"/>
    </source>
</evidence>
<evidence type="ECO:0000313" key="18">
    <source>
        <dbReference type="Ensembl" id="ENSOSIP00000047404.1"/>
    </source>
</evidence>
<evidence type="ECO:0000256" key="7">
    <source>
        <dbReference type="ARBA" id="ARBA00022679"/>
    </source>
</evidence>
<evidence type="ECO:0000256" key="1">
    <source>
        <dbReference type="ARBA" id="ARBA00004477"/>
    </source>
</evidence>
<reference evidence="18" key="1">
    <citation type="submission" date="2025-08" db="UniProtKB">
        <authorList>
            <consortium name="Ensembl"/>
        </authorList>
    </citation>
    <scope>IDENTIFICATION</scope>
</reference>
<evidence type="ECO:0000256" key="3">
    <source>
        <dbReference type="ARBA" id="ARBA00004771"/>
    </source>
</evidence>
<evidence type="ECO:0000259" key="17">
    <source>
        <dbReference type="SMART" id="SM00563"/>
    </source>
</evidence>
<accession>A0A8C7ZRB0</accession>
<dbReference type="GO" id="GO:0004366">
    <property type="term" value="F:glycerol-3-phosphate O-acyltransferase activity"/>
    <property type="evidence" value="ECO:0007669"/>
    <property type="project" value="TreeGrafter"/>
</dbReference>
<protein>
    <submittedName>
        <fullName evidence="18">Glycerol-3-phosphate acyltransferase 3</fullName>
    </submittedName>
</protein>
<comment type="subcellular location">
    <subcellularLocation>
        <location evidence="1">Endoplasmic reticulum membrane</location>
        <topology evidence="1">Multi-pass membrane protein</topology>
    </subcellularLocation>
</comment>
<dbReference type="Ensembl" id="ENSOSIT00000049809.1">
    <property type="protein sequence ID" value="ENSOSIP00000047404.1"/>
    <property type="gene ID" value="ENSOSIG00000022330.1"/>
</dbReference>
<dbReference type="GO" id="GO:0005789">
    <property type="term" value="C:endoplasmic reticulum membrane"/>
    <property type="evidence" value="ECO:0007669"/>
    <property type="project" value="UniProtKB-SubCell"/>
</dbReference>
<evidence type="ECO:0000256" key="14">
    <source>
        <dbReference type="ARBA" id="ARBA00023264"/>
    </source>
</evidence>
<dbReference type="GO" id="GO:0019432">
    <property type="term" value="P:triglyceride biosynthetic process"/>
    <property type="evidence" value="ECO:0007669"/>
    <property type="project" value="TreeGrafter"/>
</dbReference>
<dbReference type="GO" id="GO:0008654">
    <property type="term" value="P:phospholipid biosynthetic process"/>
    <property type="evidence" value="ECO:0007669"/>
    <property type="project" value="UniProtKB-KW"/>
</dbReference>
<evidence type="ECO:0000313" key="19">
    <source>
        <dbReference type="Proteomes" id="UP000694383"/>
    </source>
</evidence>
<dbReference type="InterPro" id="IPR002123">
    <property type="entry name" value="Plipid/glycerol_acylTrfase"/>
</dbReference>
<keyword evidence="13" id="KW-0594">Phospholipid biosynthesis</keyword>
<evidence type="ECO:0000256" key="8">
    <source>
        <dbReference type="ARBA" id="ARBA00022692"/>
    </source>
</evidence>
<keyword evidence="15" id="KW-0012">Acyltransferase</keyword>
<keyword evidence="6" id="KW-0444">Lipid biosynthesis</keyword>
<feature type="transmembrane region" description="Helical" evidence="16">
    <location>
        <begin position="12"/>
        <end position="40"/>
    </location>
</feature>
<evidence type="ECO:0000256" key="10">
    <source>
        <dbReference type="ARBA" id="ARBA00022989"/>
    </source>
</evidence>
<keyword evidence="12 16" id="KW-0472">Membrane</keyword>
<dbReference type="SMART" id="SM00563">
    <property type="entry name" value="PlsC"/>
    <property type="match status" value="1"/>
</dbReference>
<comment type="similarity">
    <text evidence="5">Belongs to the 1-acyl-sn-glycerol-3-phosphate acyltransferase family.</text>
</comment>
<feature type="transmembrane region" description="Helical" evidence="16">
    <location>
        <begin position="168"/>
        <end position="188"/>
    </location>
</feature>
<comment type="pathway">
    <text evidence="2">Phospholipid metabolism; CDP-diacylglycerol biosynthesis; CDP-diacylglycerol from sn-glycerol 3-phosphate: step 1/3.</text>
</comment>
<dbReference type="PANTHER" id="PTHR23063:SF10">
    <property type="entry name" value="GLYCEROL-3-PHOSPHATE ACYLTRANSFERASE 3"/>
    <property type="match status" value="1"/>
</dbReference>
<evidence type="ECO:0000256" key="16">
    <source>
        <dbReference type="SAM" id="Phobius"/>
    </source>
</evidence>
<keyword evidence="11" id="KW-0443">Lipid metabolism</keyword>
<organism evidence="18 19">
    <name type="scientific">Oryzias sinensis</name>
    <name type="common">Chinese medaka</name>
    <dbReference type="NCBI Taxonomy" id="183150"/>
    <lineage>
        <taxon>Eukaryota</taxon>
        <taxon>Metazoa</taxon>
        <taxon>Chordata</taxon>
        <taxon>Craniata</taxon>
        <taxon>Vertebrata</taxon>
        <taxon>Euteleostomi</taxon>
        <taxon>Actinopterygii</taxon>
        <taxon>Neopterygii</taxon>
        <taxon>Teleostei</taxon>
        <taxon>Neoteleostei</taxon>
        <taxon>Acanthomorphata</taxon>
        <taxon>Ovalentaria</taxon>
        <taxon>Atherinomorphae</taxon>
        <taxon>Beloniformes</taxon>
        <taxon>Adrianichthyidae</taxon>
        <taxon>Oryziinae</taxon>
        <taxon>Oryzias</taxon>
    </lineage>
</organism>
<dbReference type="CDD" id="cd07991">
    <property type="entry name" value="LPLAT_LPCAT1-like"/>
    <property type="match status" value="1"/>
</dbReference>
<dbReference type="InterPro" id="IPR045252">
    <property type="entry name" value="LPCAT1-like"/>
</dbReference>
<comment type="pathway">
    <text evidence="4">Lipid metabolism.</text>
</comment>
<dbReference type="SUPFAM" id="SSF69593">
    <property type="entry name" value="Glycerol-3-phosphate (1)-acyltransferase"/>
    <property type="match status" value="1"/>
</dbReference>
<dbReference type="Pfam" id="PF01553">
    <property type="entry name" value="Acyltransferase"/>
    <property type="match status" value="1"/>
</dbReference>
<keyword evidence="9" id="KW-0256">Endoplasmic reticulum</keyword>